<evidence type="ECO:0000313" key="1">
    <source>
        <dbReference type="EMBL" id="VFS52955.1"/>
    </source>
</evidence>
<sequence>MFLATLGLVAYRQLELFWVYSLYGIHFARIELADMNRVFVILGVMAFLFGMLLGHVKDQNPQPSVNVTSWQHQAYIWQRVWTPQHREALQQSHELFSGLRILAVQLNHGEGIRKIAVDTRLLQQDGRPVWLVVRIDGQLPSIDSSLVYENLFNQLHQWQQAGLTVAGIEIDYDSASSKLAIYQQFLKQLRMKLPAEQQLSLTVLPSWIESPDLPALLQQTDTSVLQVHAVLSPQQGLFDAKLASGWIARYSQLAPKPFFVALPAYGMGLAGYQDQKPIVESETSVRVAGQMQELSVEPQAMAAFLSQLRQRHLPNLNGLIWFRLPLENDRRAWSMSTLKAVILQQPLVSEWTVEVQAQPAEAGQNNSLYNLILRNTGQIDGVLPEEIVLPEGKCQIADGVGHYQVNSGNQINSNGQRLSFVRMHSQQLRAGQSQALGWARCTSLFKEIFMLIPERLTIKFPRKSLSCLSLLMATSLAVSVPVNACGPDFINRLLVDRNSTLLYMPEGNFSFEAGKLVDIDNKLPRWKEVKAISMEEFRSRMSAEQLRQSDIIDQMRASHSIEQAEALSAGLDPEQRLYTLGAVAFKLMDPKAVDYFSQVLALPEVSGSFMGWTLNTL</sequence>
<evidence type="ECO:0000313" key="2">
    <source>
        <dbReference type="Proteomes" id="UP000373449"/>
    </source>
</evidence>
<gene>
    <name evidence="1" type="ORF">NCTC12282_06164</name>
</gene>
<name>A0A484ZX65_9GAMM</name>
<protein>
    <submittedName>
        <fullName evidence="1">Protein of uncharacterized function (DUF3142)</fullName>
    </submittedName>
</protein>
<accession>A0A484ZX65</accession>
<dbReference type="EMBL" id="CAADJA010000002">
    <property type="protein sequence ID" value="VFS52955.1"/>
    <property type="molecule type" value="Genomic_DNA"/>
</dbReference>
<dbReference type="InterPro" id="IPR021488">
    <property type="entry name" value="DUF3142"/>
</dbReference>
<dbReference type="AlphaFoldDB" id="A0A484ZX65"/>
<dbReference type="Proteomes" id="UP000373449">
    <property type="component" value="Unassembled WGS sequence"/>
</dbReference>
<proteinExistence type="predicted"/>
<reference evidence="1 2" key="1">
    <citation type="submission" date="2019-03" db="EMBL/GenBank/DDBJ databases">
        <authorList>
            <consortium name="Pathogen Informatics"/>
        </authorList>
    </citation>
    <scope>NUCLEOTIDE SEQUENCE [LARGE SCALE GENOMIC DNA]</scope>
    <source>
        <strain evidence="1 2">NCTC12282</strain>
    </source>
</reference>
<dbReference type="Pfam" id="PF11340">
    <property type="entry name" value="DUF3142"/>
    <property type="match status" value="1"/>
</dbReference>
<organism evidence="1 2">
    <name type="scientific">Budvicia aquatica</name>
    <dbReference type="NCBI Taxonomy" id="82979"/>
    <lineage>
        <taxon>Bacteria</taxon>
        <taxon>Pseudomonadati</taxon>
        <taxon>Pseudomonadota</taxon>
        <taxon>Gammaproteobacteria</taxon>
        <taxon>Enterobacterales</taxon>
        <taxon>Budviciaceae</taxon>
        <taxon>Budvicia</taxon>
    </lineage>
</organism>